<dbReference type="PANTHER" id="PTHR40518:SF1">
    <property type="entry name" value="ACETOACETATE DECARBOXYLASE"/>
    <property type="match status" value="1"/>
</dbReference>
<dbReference type="EMBL" id="JARJCW010000046">
    <property type="protein sequence ID" value="KAJ7204723.1"/>
    <property type="molecule type" value="Genomic_DNA"/>
</dbReference>
<proteinExistence type="predicted"/>
<keyword evidence="2" id="KW-1185">Reference proteome</keyword>
<evidence type="ECO:0000313" key="2">
    <source>
        <dbReference type="Proteomes" id="UP001219525"/>
    </source>
</evidence>
<organism evidence="1 2">
    <name type="scientific">Mycena pura</name>
    <dbReference type="NCBI Taxonomy" id="153505"/>
    <lineage>
        <taxon>Eukaryota</taxon>
        <taxon>Fungi</taxon>
        <taxon>Dikarya</taxon>
        <taxon>Basidiomycota</taxon>
        <taxon>Agaricomycotina</taxon>
        <taxon>Agaricomycetes</taxon>
        <taxon>Agaricomycetidae</taxon>
        <taxon>Agaricales</taxon>
        <taxon>Marasmiineae</taxon>
        <taxon>Mycenaceae</taxon>
        <taxon>Mycena</taxon>
    </lineage>
</organism>
<evidence type="ECO:0008006" key="3">
    <source>
        <dbReference type="Google" id="ProtNLM"/>
    </source>
</evidence>
<dbReference type="AlphaFoldDB" id="A0AAD6VB49"/>
<dbReference type="PANTHER" id="PTHR40518">
    <property type="entry name" value="ACETOACETATE DECARBOXYLASE"/>
    <property type="match status" value="1"/>
</dbReference>
<evidence type="ECO:0000313" key="1">
    <source>
        <dbReference type="EMBL" id="KAJ7204723.1"/>
    </source>
</evidence>
<sequence length="238" mass="25823">PWKLKGRSWIFPLTAVPSTSSFPAGWSAEYLAETLSSGGEFIGGLGLIQVVQYTESPVDDELVYVPGRWKYSSGIKSFRITQIYVSTKASTMNGRKNWNIPKHVANFDIQTSPDGTTSISVIHPGSSAPFFKASVKATFPVLSSLAIPITTTLLGPYYSLMQPPLPAGPSIEDVDTKRWAALVPVMRGTASLRKLVPGLEEGKVGDGKGFPALTPWTMALFVDNLDMEFGLPTFYDTV</sequence>
<dbReference type="Proteomes" id="UP001219525">
    <property type="component" value="Unassembled WGS sequence"/>
</dbReference>
<name>A0AAD6VB49_9AGAR</name>
<gene>
    <name evidence="1" type="ORF">GGX14DRAFT_368669</name>
</gene>
<protein>
    <recommendedName>
        <fullName evidence="3">Acetoacetate decarboxylase</fullName>
    </recommendedName>
</protein>
<feature type="non-terminal residue" evidence="1">
    <location>
        <position position="1"/>
    </location>
</feature>
<dbReference type="SUPFAM" id="SSF160104">
    <property type="entry name" value="Acetoacetate decarboxylase-like"/>
    <property type="match status" value="1"/>
</dbReference>
<reference evidence="1" key="1">
    <citation type="submission" date="2023-03" db="EMBL/GenBank/DDBJ databases">
        <title>Massive genome expansion in bonnet fungi (Mycena s.s.) driven by repeated elements and novel gene families across ecological guilds.</title>
        <authorList>
            <consortium name="Lawrence Berkeley National Laboratory"/>
            <person name="Harder C.B."/>
            <person name="Miyauchi S."/>
            <person name="Viragh M."/>
            <person name="Kuo A."/>
            <person name="Thoen E."/>
            <person name="Andreopoulos B."/>
            <person name="Lu D."/>
            <person name="Skrede I."/>
            <person name="Drula E."/>
            <person name="Henrissat B."/>
            <person name="Morin E."/>
            <person name="Kohler A."/>
            <person name="Barry K."/>
            <person name="LaButti K."/>
            <person name="Morin E."/>
            <person name="Salamov A."/>
            <person name="Lipzen A."/>
            <person name="Mereny Z."/>
            <person name="Hegedus B."/>
            <person name="Baldrian P."/>
            <person name="Stursova M."/>
            <person name="Weitz H."/>
            <person name="Taylor A."/>
            <person name="Grigoriev I.V."/>
            <person name="Nagy L.G."/>
            <person name="Martin F."/>
            <person name="Kauserud H."/>
        </authorList>
    </citation>
    <scope>NUCLEOTIDE SEQUENCE</scope>
    <source>
        <strain evidence="1">9144</strain>
    </source>
</reference>
<dbReference type="Gene3D" id="2.40.400.10">
    <property type="entry name" value="Acetoacetate decarboxylase-like"/>
    <property type="match status" value="1"/>
</dbReference>
<accession>A0AAD6VB49</accession>
<comment type="caution">
    <text evidence="1">The sequence shown here is derived from an EMBL/GenBank/DDBJ whole genome shotgun (WGS) entry which is preliminary data.</text>
</comment>
<dbReference type="InterPro" id="IPR023375">
    <property type="entry name" value="ADC_dom_sf"/>
</dbReference>